<organism evidence="3">
    <name type="scientific">Nilaparvata lugens endogenous nudivirus</name>
    <dbReference type="NCBI Taxonomy" id="1487700"/>
    <lineage>
        <taxon>Viruses</taxon>
        <taxon>Viruses incertae sedis</taxon>
        <taxon>Naldaviricetes</taxon>
        <taxon>Lefavirales</taxon>
        <taxon>Nudiviridae</taxon>
    </lineage>
</organism>
<dbReference type="InterPro" id="IPR017964">
    <property type="entry name" value="DNA-dir_DNA_pol_B_CS"/>
</dbReference>
<evidence type="ECO:0000313" key="3">
    <source>
        <dbReference type="EMBL" id="AHW98246.1"/>
    </source>
</evidence>
<reference evidence="3" key="2">
    <citation type="submission" date="2014-03" db="EMBL/GenBank/DDBJ databases">
        <authorList>
            <person name="Cheng R."/>
            <person name="Zhang C.-X."/>
        </authorList>
    </citation>
    <scope>NUCLEOTIDE SEQUENCE</scope>
    <source>
        <strain evidence="3">Hangzhou</strain>
    </source>
</reference>
<proteinExistence type="predicted"/>
<dbReference type="InterPro" id="IPR023211">
    <property type="entry name" value="DNA_pol_palm_dom_sf"/>
</dbReference>
<dbReference type="Gene3D" id="3.90.1600.10">
    <property type="entry name" value="Palm domain of DNA polymerase"/>
    <property type="match status" value="1"/>
</dbReference>
<dbReference type="EC" id="2.7.7.7" evidence="1"/>
<sequence>MLIHQKLKTHDEWSNLTKTSNIPSLRDSLHYNNYNTLLVSKLLAKTRSLDFIIDYANMCRVTVSSMNLNFDKIQYRILNQCLIIGLSCGLFLTTFKNLHNGNLVIPFNQQQDSNANFFEIEINGEANLMGDETRVGKYPGGANFCLGKFEVDNVQAYDYRIAYPLVVDRKNLSDETCEVLPANIVMHLLFSDIHENCLKSTHTDCLNDRHILARSKLTEWIKAGHLEVYDYLTHCGKTKTETRVLYHQYLYHNTYCGGQFQLCRDELYKRGEMLVILVLKSEVVRGVLSEIITVFNNERELVKNKCNVLNGALELVQGLITKYTELSLYNNDDETQSVHEEFENNQSLTENNQSTDDFIADTNNDGGGVFEEDKSDFGGEVLEDGYDCDNFGGEMITEHEDTEDFGGEDFNSNQHIHNDETINFNIDNNSKSEYKCVSRIFKIQNDVCCVDETLLDENPIECLNELIETITLERDEFDNWYKLLKMQVSSIYGCIGKLKSSLAALITCMIRTTLLQTGQHVIHNKNCSVYYMDTDSIFITNPTNQDLSQELNIMYPHTEMEMKTMDRIMFVQRKIYYYWHEGDLKYGQHTNGPPAWREMVQYFCKHSTQITTLDDIHMVFVNFYLHIYNTLICQMKKLGRDFFSDDMSTIGQHIKLKQTYKTVTPAEELKWHLHTFYPSLASSFRQVIYYYFVESDVLKTTYRPLIELQENYNKLDNDDESIGVVLKNVNLFKFYHSMCKTIYNIIKFNLKRNCYPFLVTLDEANFRLTMLKSFLSVYNRLFNSNTKLPSVDVLLSGNATKQDLQSIAGKLNTNANYLDTNIKRCAEVGKLHSANNHRQPDNTTQAHSITNSSGLLSVFDNELDRRV</sequence>
<dbReference type="SUPFAM" id="SSF56672">
    <property type="entry name" value="DNA/RNA polymerases"/>
    <property type="match status" value="1"/>
</dbReference>
<name>X5GE43_9VIRU</name>
<evidence type="ECO:0000256" key="2">
    <source>
        <dbReference type="ARBA" id="ARBA00022932"/>
    </source>
</evidence>
<dbReference type="EMBL" id="KJ566528">
    <property type="protein sequence ID" value="AHW98246.1"/>
    <property type="molecule type" value="Genomic_DNA"/>
</dbReference>
<keyword evidence="2" id="KW-0548">Nucleotidyltransferase</keyword>
<accession>X5GE43</accession>
<reference evidence="3" key="1">
    <citation type="journal article" date="2014" name="J. Virol.">
        <title>Brown planthopper nudivirus DNA integrated in its host genome.</title>
        <authorList>
            <person name="Cheng R.L."/>
            <person name="Xi Y."/>
            <person name="Lou Y.H."/>
            <person name="Wang Z."/>
            <person name="Xu J.Y."/>
            <person name="Xu H.J."/>
            <person name="Zhang C.X."/>
        </authorList>
    </citation>
    <scope>NUCLEOTIDE SEQUENCE</scope>
    <source>
        <strain evidence="3">Hangzhou</strain>
    </source>
</reference>
<keyword evidence="2" id="KW-0239">DNA-directed DNA polymerase</keyword>
<dbReference type="GO" id="GO:0000166">
    <property type="term" value="F:nucleotide binding"/>
    <property type="evidence" value="ECO:0007669"/>
    <property type="project" value="InterPro"/>
</dbReference>
<dbReference type="PROSITE" id="PS00116">
    <property type="entry name" value="DNA_POLYMERASE_B"/>
    <property type="match status" value="1"/>
</dbReference>
<dbReference type="GO" id="GO:0003676">
    <property type="term" value="F:nucleic acid binding"/>
    <property type="evidence" value="ECO:0007669"/>
    <property type="project" value="InterPro"/>
</dbReference>
<keyword evidence="2" id="KW-0808">Transferase</keyword>
<protein>
    <recommendedName>
        <fullName evidence="1">DNA-directed DNA polymerase</fullName>
        <ecNumber evidence="1">2.7.7.7</ecNumber>
    </recommendedName>
</protein>
<dbReference type="InterPro" id="IPR043502">
    <property type="entry name" value="DNA/RNA_pol_sf"/>
</dbReference>
<dbReference type="GO" id="GO:0003887">
    <property type="term" value="F:DNA-directed DNA polymerase activity"/>
    <property type="evidence" value="ECO:0007669"/>
    <property type="project" value="UniProtKB-KW"/>
</dbReference>
<evidence type="ECO:0000256" key="1">
    <source>
        <dbReference type="ARBA" id="ARBA00012417"/>
    </source>
</evidence>